<evidence type="ECO:0000256" key="5">
    <source>
        <dbReference type="ARBA" id="ARBA00022989"/>
    </source>
</evidence>
<dbReference type="GO" id="GO:0005886">
    <property type="term" value="C:plasma membrane"/>
    <property type="evidence" value="ECO:0007669"/>
    <property type="project" value="UniProtKB-SubCell"/>
</dbReference>
<dbReference type="PANTHER" id="PTHR43549:SF3">
    <property type="entry name" value="MULTIDRUG RESISTANCE PROTEIN YPNP-RELATED"/>
    <property type="match status" value="1"/>
</dbReference>
<evidence type="ECO:0000313" key="8">
    <source>
        <dbReference type="EMBL" id="SEU01555.1"/>
    </source>
</evidence>
<evidence type="ECO:0000256" key="4">
    <source>
        <dbReference type="ARBA" id="ARBA00022692"/>
    </source>
</evidence>
<evidence type="ECO:0000313" key="9">
    <source>
        <dbReference type="Proteomes" id="UP000198508"/>
    </source>
</evidence>
<proteinExistence type="predicted"/>
<feature type="transmembrane region" description="Helical" evidence="7">
    <location>
        <begin position="12"/>
        <end position="33"/>
    </location>
</feature>
<evidence type="ECO:0000256" key="1">
    <source>
        <dbReference type="ARBA" id="ARBA00004651"/>
    </source>
</evidence>
<dbReference type="InterPro" id="IPR052031">
    <property type="entry name" value="Membrane_Transporter-Flippase"/>
</dbReference>
<dbReference type="STRING" id="460384.SAMN05216313_12448"/>
<sequence length="83" mass="8778">MKQEQNLTEGPVLKTLLAFTVPFIIANVIQALYGAVDLFVIGRYCTPESVAAVSTGTQVTQIITSMITGLTLGSTILVGKYTG</sequence>
<dbReference type="EMBL" id="FOIM01000024">
    <property type="protein sequence ID" value="SEU01555.1"/>
    <property type="molecule type" value="Genomic_DNA"/>
</dbReference>
<dbReference type="PANTHER" id="PTHR43549">
    <property type="entry name" value="MULTIDRUG RESISTANCE PROTEIN YPNP-RELATED"/>
    <property type="match status" value="1"/>
</dbReference>
<evidence type="ECO:0000256" key="7">
    <source>
        <dbReference type="SAM" id="Phobius"/>
    </source>
</evidence>
<reference evidence="9" key="1">
    <citation type="submission" date="2016-10" db="EMBL/GenBank/DDBJ databases">
        <authorList>
            <person name="Varghese N."/>
            <person name="Submissions S."/>
        </authorList>
    </citation>
    <scope>NUCLEOTIDE SEQUENCE [LARGE SCALE GENOMIC DNA]</scope>
    <source>
        <strain evidence="9">NLAE-zl-G277</strain>
    </source>
</reference>
<organism evidence="8 9">
    <name type="scientific">Enterocloster lavalensis</name>
    <dbReference type="NCBI Taxonomy" id="460384"/>
    <lineage>
        <taxon>Bacteria</taxon>
        <taxon>Bacillati</taxon>
        <taxon>Bacillota</taxon>
        <taxon>Clostridia</taxon>
        <taxon>Lachnospirales</taxon>
        <taxon>Lachnospiraceae</taxon>
        <taxon>Enterocloster</taxon>
    </lineage>
</organism>
<keyword evidence="2" id="KW-0813">Transport</keyword>
<dbReference type="GO" id="GO:0015297">
    <property type="term" value="F:antiporter activity"/>
    <property type="evidence" value="ECO:0007669"/>
    <property type="project" value="InterPro"/>
</dbReference>
<dbReference type="GO" id="GO:0042910">
    <property type="term" value="F:xenobiotic transmembrane transporter activity"/>
    <property type="evidence" value="ECO:0007669"/>
    <property type="project" value="InterPro"/>
</dbReference>
<keyword evidence="9" id="KW-1185">Reference proteome</keyword>
<evidence type="ECO:0000256" key="3">
    <source>
        <dbReference type="ARBA" id="ARBA00022475"/>
    </source>
</evidence>
<comment type="subcellular location">
    <subcellularLocation>
        <location evidence="1">Cell membrane</location>
        <topology evidence="1">Multi-pass membrane protein</topology>
    </subcellularLocation>
</comment>
<keyword evidence="6 7" id="KW-0472">Membrane</keyword>
<accession>A0A1I0IWR7</accession>
<dbReference type="AlphaFoldDB" id="A0A1I0IWR7"/>
<keyword evidence="3" id="KW-1003">Cell membrane</keyword>
<protein>
    <submittedName>
        <fullName evidence="8">MatE protein</fullName>
    </submittedName>
</protein>
<evidence type="ECO:0000256" key="6">
    <source>
        <dbReference type="ARBA" id="ARBA00023136"/>
    </source>
</evidence>
<evidence type="ECO:0000256" key="2">
    <source>
        <dbReference type="ARBA" id="ARBA00022448"/>
    </source>
</evidence>
<name>A0A1I0IWR7_9FIRM</name>
<keyword evidence="5 7" id="KW-1133">Transmembrane helix</keyword>
<dbReference type="Pfam" id="PF01554">
    <property type="entry name" value="MatE"/>
    <property type="match status" value="1"/>
</dbReference>
<keyword evidence="4 7" id="KW-0812">Transmembrane</keyword>
<dbReference type="InterPro" id="IPR002528">
    <property type="entry name" value="MATE_fam"/>
</dbReference>
<dbReference type="Proteomes" id="UP000198508">
    <property type="component" value="Unassembled WGS sequence"/>
</dbReference>
<gene>
    <name evidence="8" type="ORF">SAMN05216313_12448</name>
</gene>